<evidence type="ECO:0000313" key="1">
    <source>
        <dbReference type="Proteomes" id="UP000504617"/>
    </source>
</evidence>
<dbReference type="KEGG" id="tsr:106537722"/>
<accession>A0A6I9WWU4</accession>
<evidence type="ECO:0000313" key="2">
    <source>
        <dbReference type="RefSeq" id="XP_013907394.1"/>
    </source>
</evidence>
<protein>
    <submittedName>
        <fullName evidence="2">Uncharacterized protein LOC106537722</fullName>
    </submittedName>
</protein>
<proteinExistence type="predicted"/>
<name>A0A6I9WWU4_9SAUR</name>
<dbReference type="AlphaFoldDB" id="A0A6I9WWU4"/>
<reference evidence="2" key="1">
    <citation type="submission" date="2025-08" db="UniProtKB">
        <authorList>
            <consortium name="RefSeq"/>
        </authorList>
    </citation>
    <scope>IDENTIFICATION</scope>
    <source>
        <tissue evidence="2">Skeletal muscle</tissue>
    </source>
</reference>
<sequence length="239" mass="26458">MVTVVSPVLHVHKIHINASNFTELKCPLTRLMVASHSDSAEVIHSRLNEQEAREEFYVHYLDVHTVQFSPQVPRLKHVGLPALDLLLQPDWASARRCKRKFPRSHRSHQQSSCKQICQGVSSEFADKVSPPAHSQGHLPHKGHLEHWVKDLQIAKAKAIVKTVLSASLPRLVSSWQTVAGDGSRDGTGKAWQGSSSSGPVFFHKILEGIYLQFSRDLLMSPSDNGSGKLEGIDPSTSKS</sequence>
<dbReference type="GeneID" id="106537722"/>
<organism evidence="1 2">
    <name type="scientific">Thamnophis sirtalis</name>
    <dbReference type="NCBI Taxonomy" id="35019"/>
    <lineage>
        <taxon>Eukaryota</taxon>
        <taxon>Metazoa</taxon>
        <taxon>Chordata</taxon>
        <taxon>Craniata</taxon>
        <taxon>Vertebrata</taxon>
        <taxon>Euteleostomi</taxon>
        <taxon>Lepidosauria</taxon>
        <taxon>Squamata</taxon>
        <taxon>Bifurcata</taxon>
        <taxon>Unidentata</taxon>
        <taxon>Episquamata</taxon>
        <taxon>Toxicofera</taxon>
        <taxon>Serpentes</taxon>
        <taxon>Colubroidea</taxon>
        <taxon>Colubridae</taxon>
        <taxon>Natricinae</taxon>
        <taxon>Thamnophis</taxon>
    </lineage>
</organism>
<dbReference type="Proteomes" id="UP000504617">
    <property type="component" value="Unplaced"/>
</dbReference>
<dbReference type="RefSeq" id="XP_013907394.1">
    <property type="nucleotide sequence ID" value="XM_014051919.1"/>
</dbReference>
<keyword evidence="1" id="KW-1185">Reference proteome</keyword>
<gene>
    <name evidence="2" type="primary">LOC106537722</name>
</gene>